<dbReference type="SUPFAM" id="SSF56349">
    <property type="entry name" value="DNA breaking-rejoining enzymes"/>
    <property type="match status" value="1"/>
</dbReference>
<dbReference type="EMBL" id="BMIO01000011">
    <property type="protein sequence ID" value="GGD52703.1"/>
    <property type="molecule type" value="Genomic_DNA"/>
</dbReference>
<evidence type="ECO:0000256" key="2">
    <source>
        <dbReference type="ARBA" id="ARBA00023125"/>
    </source>
</evidence>
<sequence length="444" mass="51372">MGILEAARTSVDHYAIRQGQPIVVDDQWDIDEQLTQFATMVSRTERSELTALTYTREAEVFSRYLAHRGRQLTEVVEDDLWDYRNARLNGSLEVRLKPTSWNKVAAALLRLLGHLKLKFDGIRWRDFRASVEVDDRVRMISLPDYLRFRNVGMAGNRNRLRNAAFADLLVTSGARCTEGALLLRHEVPDRSRFEAHNTIMVELPATITKWEKRRDVPFSKRFVRHFLDPYVEEERAHVVAQTIARLFPRKSYSIDGLERLSNFIFFERVEGKKIRIIAGDAEKLVVPMAKLTQRERKKLIEVAANNNRQSFKIIDFGFLWVSEVGSCVTNSTWLSTFDAACVTVGPEDDPELKVTPHMLRHTFAVHHLSFMLKGLLDVRAERGRLDRRGEVYDRVVGDPLRQLQTLLGHRSIQTTYKYLTYVEDNQELVARATEGWDATLGWRK</sequence>
<organism evidence="7 8">
    <name type="scientific">Croceicoccus pelagius</name>
    <dbReference type="NCBI Taxonomy" id="1703341"/>
    <lineage>
        <taxon>Bacteria</taxon>
        <taxon>Pseudomonadati</taxon>
        <taxon>Pseudomonadota</taxon>
        <taxon>Alphaproteobacteria</taxon>
        <taxon>Sphingomonadales</taxon>
        <taxon>Erythrobacteraceae</taxon>
        <taxon>Croceicoccus</taxon>
    </lineage>
</organism>
<evidence type="ECO:0000256" key="4">
    <source>
        <dbReference type="PROSITE-ProRule" id="PRU01248"/>
    </source>
</evidence>
<dbReference type="InterPro" id="IPR044068">
    <property type="entry name" value="CB"/>
</dbReference>
<dbReference type="GO" id="GO:0003677">
    <property type="term" value="F:DNA binding"/>
    <property type="evidence" value="ECO:0007669"/>
    <property type="project" value="UniProtKB-UniRule"/>
</dbReference>
<dbReference type="GO" id="GO:0006310">
    <property type="term" value="P:DNA recombination"/>
    <property type="evidence" value="ECO:0007669"/>
    <property type="project" value="UniProtKB-KW"/>
</dbReference>
<evidence type="ECO:0000313" key="8">
    <source>
        <dbReference type="Proteomes" id="UP000598997"/>
    </source>
</evidence>
<dbReference type="Pfam" id="PF02899">
    <property type="entry name" value="Phage_int_SAM_1"/>
    <property type="match status" value="1"/>
</dbReference>
<dbReference type="AlphaFoldDB" id="A0A916YP79"/>
<dbReference type="GO" id="GO:0015074">
    <property type="term" value="P:DNA integration"/>
    <property type="evidence" value="ECO:0007669"/>
    <property type="project" value="UniProtKB-KW"/>
</dbReference>
<evidence type="ECO:0000256" key="1">
    <source>
        <dbReference type="ARBA" id="ARBA00022908"/>
    </source>
</evidence>
<dbReference type="PROSITE" id="PS51898">
    <property type="entry name" value="TYR_RECOMBINASE"/>
    <property type="match status" value="1"/>
</dbReference>
<evidence type="ECO:0000259" key="6">
    <source>
        <dbReference type="PROSITE" id="PS51900"/>
    </source>
</evidence>
<dbReference type="InterPro" id="IPR004107">
    <property type="entry name" value="Integrase_SAM-like_N"/>
</dbReference>
<name>A0A916YP79_9SPHN</name>
<feature type="domain" description="Core-binding (CB)" evidence="6">
    <location>
        <begin position="28"/>
        <end position="116"/>
    </location>
</feature>
<dbReference type="Proteomes" id="UP000598997">
    <property type="component" value="Unassembled WGS sequence"/>
</dbReference>
<comment type="caution">
    <text evidence="7">The sequence shown here is derived from an EMBL/GenBank/DDBJ whole genome shotgun (WGS) entry which is preliminary data.</text>
</comment>
<keyword evidence="1" id="KW-0229">DNA integration</keyword>
<dbReference type="Gene3D" id="1.10.443.10">
    <property type="entry name" value="Intergrase catalytic core"/>
    <property type="match status" value="1"/>
</dbReference>
<feature type="domain" description="Tyr recombinase" evidence="5">
    <location>
        <begin position="141"/>
        <end position="433"/>
    </location>
</feature>
<evidence type="ECO:0008006" key="9">
    <source>
        <dbReference type="Google" id="ProtNLM"/>
    </source>
</evidence>
<keyword evidence="2 4" id="KW-0238">DNA-binding</keyword>
<accession>A0A916YP79</accession>
<protein>
    <recommendedName>
        <fullName evidence="9">Tyr recombinase domain-containing protein</fullName>
    </recommendedName>
</protein>
<dbReference type="InterPro" id="IPR011010">
    <property type="entry name" value="DNA_brk_join_enz"/>
</dbReference>
<evidence type="ECO:0000256" key="3">
    <source>
        <dbReference type="ARBA" id="ARBA00023172"/>
    </source>
</evidence>
<keyword evidence="3" id="KW-0233">DNA recombination</keyword>
<keyword evidence="8" id="KW-1185">Reference proteome</keyword>
<proteinExistence type="predicted"/>
<gene>
    <name evidence="7" type="ORF">GCM10010989_28560</name>
</gene>
<evidence type="ECO:0000313" key="7">
    <source>
        <dbReference type="EMBL" id="GGD52703.1"/>
    </source>
</evidence>
<dbReference type="PROSITE" id="PS51900">
    <property type="entry name" value="CB"/>
    <property type="match status" value="1"/>
</dbReference>
<reference evidence="7 8" key="1">
    <citation type="journal article" date="2014" name="Int. J. Syst. Evol. Microbiol.">
        <title>Complete genome sequence of Corynebacterium casei LMG S-19264T (=DSM 44701T), isolated from a smear-ripened cheese.</title>
        <authorList>
            <consortium name="US DOE Joint Genome Institute (JGI-PGF)"/>
            <person name="Walter F."/>
            <person name="Albersmeier A."/>
            <person name="Kalinowski J."/>
            <person name="Ruckert C."/>
        </authorList>
    </citation>
    <scope>NUCLEOTIDE SEQUENCE [LARGE SCALE GENOMIC DNA]</scope>
    <source>
        <strain evidence="7 8">CGMCC 1.15358</strain>
    </source>
</reference>
<evidence type="ECO:0000259" key="5">
    <source>
        <dbReference type="PROSITE" id="PS51898"/>
    </source>
</evidence>
<dbReference type="InterPro" id="IPR002104">
    <property type="entry name" value="Integrase_catalytic"/>
</dbReference>
<dbReference type="InterPro" id="IPR013762">
    <property type="entry name" value="Integrase-like_cat_sf"/>
</dbReference>